<dbReference type="SUPFAM" id="SSF69304">
    <property type="entry name" value="Tricorn protease N-terminal domain"/>
    <property type="match status" value="1"/>
</dbReference>
<organism evidence="3 4">
    <name type="scientific">Pseudobdellovibrio exovorus JSS</name>
    <dbReference type="NCBI Taxonomy" id="1184267"/>
    <lineage>
        <taxon>Bacteria</taxon>
        <taxon>Pseudomonadati</taxon>
        <taxon>Bdellovibrionota</taxon>
        <taxon>Bdellovibrionia</taxon>
        <taxon>Bdellovibrionales</taxon>
        <taxon>Pseudobdellovibrionaceae</taxon>
        <taxon>Pseudobdellovibrio</taxon>
    </lineage>
</organism>
<dbReference type="PATRIC" id="fig|1184267.3.peg.2356"/>
<dbReference type="eggNOG" id="COG0823">
    <property type="taxonomic scope" value="Bacteria"/>
</dbReference>
<dbReference type="RefSeq" id="WP_015471030.1">
    <property type="nucleotide sequence ID" value="NC_020813.1"/>
</dbReference>
<sequence>MKAFIQTFFIFALAFTFNSYSYAQQAYIKAGEAQAKRSNLAYPLFNNLGSNDSGVATAAAADIYNTSKSNFELSSYFVIMSNQAYLEDPAKTSLKPAPADSKGFKFEPLKTIGAEFLIRSGYSVSGQDINVEMYLYHVGEGRLILGKRYRAPLAQAKQIGHTLSNDVIEALTGTRAPFMAKIVTAYEVDSTGSKEIAIMNWDGSGFQQATSHKSIALSPSWSPDGKKITYSVFSKLRQSSGKSLSNVSLYVLDLATNKRVLTSYRPGLNSGAVFSRDGKFLFLGMSMGSGSADIYKINLKGEIETRLTNGPAGAINVEPTLSPDGTKVAFSSERGGRPMIYVMNTDGSNVKRLTFQGKYNASPSWSPDGKKIAFAGQDGANFDIFVMNADGSGLKRLTSATKANGRPANNEDPSFSPDSRYIVYTSNRTGSNQIYISTVDGGEERRVTNDNRNYYRPKWSINLE</sequence>
<comment type="similarity">
    <text evidence="1">Belongs to the TolB family.</text>
</comment>
<name>M4VDI9_9BACT</name>
<keyword evidence="2" id="KW-0732">Signal</keyword>
<dbReference type="STRING" id="1184267.A11Q_2324"/>
<dbReference type="Pfam" id="PF07676">
    <property type="entry name" value="PD40"/>
    <property type="match status" value="4"/>
</dbReference>
<dbReference type="EMBL" id="CP003537">
    <property type="protein sequence ID" value="AGH96540.1"/>
    <property type="molecule type" value="Genomic_DNA"/>
</dbReference>
<dbReference type="KEGG" id="bex:A11Q_2324"/>
<protein>
    <submittedName>
        <fullName evidence="3">Adventurous gliding motility protein W</fullName>
    </submittedName>
</protein>
<evidence type="ECO:0000256" key="1">
    <source>
        <dbReference type="ARBA" id="ARBA00009820"/>
    </source>
</evidence>
<evidence type="ECO:0000313" key="3">
    <source>
        <dbReference type="EMBL" id="AGH96540.1"/>
    </source>
</evidence>
<evidence type="ECO:0000256" key="2">
    <source>
        <dbReference type="SAM" id="SignalP"/>
    </source>
</evidence>
<dbReference type="AlphaFoldDB" id="M4VDI9"/>
<dbReference type="InterPro" id="IPR011659">
    <property type="entry name" value="WD40"/>
</dbReference>
<feature type="signal peptide" evidence="2">
    <location>
        <begin position="1"/>
        <end position="23"/>
    </location>
</feature>
<feature type="chain" id="PRO_5014705753" evidence="2">
    <location>
        <begin position="24"/>
        <end position="464"/>
    </location>
</feature>
<dbReference type="PANTHER" id="PTHR36842">
    <property type="entry name" value="PROTEIN TOLB HOMOLOG"/>
    <property type="match status" value="1"/>
</dbReference>
<gene>
    <name evidence="3" type="ORF">A11Q_2324</name>
</gene>
<dbReference type="Gene3D" id="2.120.10.30">
    <property type="entry name" value="TolB, C-terminal domain"/>
    <property type="match status" value="2"/>
</dbReference>
<dbReference type="InterPro" id="IPR011042">
    <property type="entry name" value="6-blade_b-propeller_TolB-like"/>
</dbReference>
<evidence type="ECO:0000313" key="4">
    <source>
        <dbReference type="Proteomes" id="UP000012040"/>
    </source>
</evidence>
<dbReference type="HOGENOM" id="CLU_047123_2_0_7"/>
<proteinExistence type="inferred from homology"/>
<keyword evidence="4" id="KW-1185">Reference proteome</keyword>
<dbReference type="Gene3D" id="3.40.50.10070">
    <property type="entry name" value="TolB, N-terminal domain"/>
    <property type="match status" value="1"/>
</dbReference>
<dbReference type="Proteomes" id="UP000012040">
    <property type="component" value="Chromosome"/>
</dbReference>
<dbReference type="SUPFAM" id="SSF52964">
    <property type="entry name" value="TolB, N-terminal domain"/>
    <property type="match status" value="1"/>
</dbReference>
<accession>M4VDI9</accession>
<reference evidence="3 4" key="1">
    <citation type="journal article" date="2013" name="ISME J.">
        <title>By their genes ye shall know them: genomic signatures of predatory bacteria.</title>
        <authorList>
            <person name="Pasternak Z."/>
            <person name="Pietrokovski S."/>
            <person name="Rotem O."/>
            <person name="Gophna U."/>
            <person name="Lurie-Weinberger M.N."/>
            <person name="Jurkevitch E."/>
        </authorList>
    </citation>
    <scope>NUCLEOTIDE SEQUENCE [LARGE SCALE GENOMIC DNA]</scope>
    <source>
        <strain evidence="3 4">JSS</strain>
    </source>
</reference>
<dbReference type="PANTHER" id="PTHR36842:SF1">
    <property type="entry name" value="PROTEIN TOLB"/>
    <property type="match status" value="1"/>
</dbReference>
<dbReference type="OrthoDB" id="5287957at2"/>